<proteinExistence type="inferred from homology"/>
<feature type="binding site" evidence="2">
    <location>
        <position position="61"/>
    </location>
    <ligand>
        <name>Fe cation</name>
        <dbReference type="ChEBI" id="CHEBI:24875"/>
    </ligand>
</feature>
<evidence type="ECO:0008006" key="8">
    <source>
        <dbReference type="Google" id="ProtNLM"/>
    </source>
</evidence>
<name>A0AAN7U5A4_9MYCE</name>
<feature type="domain" description="Pirin N-terminal" evidence="4">
    <location>
        <begin position="24"/>
        <end position="126"/>
    </location>
</feature>
<evidence type="ECO:0000256" key="1">
    <source>
        <dbReference type="ARBA" id="ARBA00008416"/>
    </source>
</evidence>
<evidence type="ECO:0000313" key="6">
    <source>
        <dbReference type="EMBL" id="KAK5582265.1"/>
    </source>
</evidence>
<feature type="binding site" evidence="2">
    <location>
        <position position="59"/>
    </location>
    <ligand>
        <name>Fe cation</name>
        <dbReference type="ChEBI" id="CHEBI:24875"/>
    </ligand>
</feature>
<accession>A0AAN7U5A4</accession>
<dbReference type="InterPro" id="IPR011051">
    <property type="entry name" value="RmlC_Cupin_sf"/>
</dbReference>
<evidence type="ECO:0000313" key="7">
    <source>
        <dbReference type="Proteomes" id="UP001344447"/>
    </source>
</evidence>
<dbReference type="InterPro" id="IPR012093">
    <property type="entry name" value="Pirin"/>
</dbReference>
<feature type="domain" description="Pirin C-terminal" evidence="5">
    <location>
        <begin position="185"/>
        <end position="292"/>
    </location>
</feature>
<comment type="cofactor">
    <cofactor evidence="2">
        <name>Fe cation</name>
        <dbReference type="ChEBI" id="CHEBI:24875"/>
    </cofactor>
    <text evidence="2">Binds 1 Fe cation per subunit.</text>
</comment>
<dbReference type="InterPro" id="IPR008778">
    <property type="entry name" value="Pirin_C_dom"/>
</dbReference>
<evidence type="ECO:0000259" key="5">
    <source>
        <dbReference type="Pfam" id="PF05726"/>
    </source>
</evidence>
<dbReference type="Proteomes" id="UP001344447">
    <property type="component" value="Unassembled WGS sequence"/>
</dbReference>
<keyword evidence="2" id="KW-0479">Metal-binding</keyword>
<keyword evidence="7" id="KW-1185">Reference proteome</keyword>
<dbReference type="SUPFAM" id="SSF51182">
    <property type="entry name" value="RmlC-like cupins"/>
    <property type="match status" value="1"/>
</dbReference>
<dbReference type="AlphaFoldDB" id="A0AAN7U5A4"/>
<dbReference type="PANTHER" id="PTHR13903:SF8">
    <property type="entry name" value="PIRIN"/>
    <property type="match status" value="1"/>
</dbReference>
<gene>
    <name evidence="6" type="ORF">RB653_003848</name>
</gene>
<dbReference type="EMBL" id="JAVFKY010000001">
    <property type="protein sequence ID" value="KAK5582265.1"/>
    <property type="molecule type" value="Genomic_DNA"/>
</dbReference>
<sequence>MRSRIINKISNGFNIRDGKMTFKVRRTLGGPVGFLDPFLLLDEMKIEDPEIYKDGFPPHPHRGFMTLTYMIKGSMEHKDTKGNHGIVTPGSLQLMKAGRGIIHSEIPKPDDITGKCGLLHGYQLWLNLKSSEKMSDPTYLNISSKEIPEIYIDDCYEKKVRVIAGKFKGIEGAIKSLKTIDPLFLDIQLKSNSKISIDLPNSIYNTFIYVVNGKASFGPFENRDQIKEIQHSNIGIFNNDGDKIDVSTSSTDQVRFLLLSAKPIKEPIVLKGSFVMNTQKEIDQAYLDYENGILDK</sequence>
<dbReference type="GO" id="GO:0046872">
    <property type="term" value="F:metal ion binding"/>
    <property type="evidence" value="ECO:0007669"/>
    <property type="project" value="UniProtKB-KW"/>
</dbReference>
<organism evidence="6 7">
    <name type="scientific">Dictyostelium firmibasis</name>
    <dbReference type="NCBI Taxonomy" id="79012"/>
    <lineage>
        <taxon>Eukaryota</taxon>
        <taxon>Amoebozoa</taxon>
        <taxon>Evosea</taxon>
        <taxon>Eumycetozoa</taxon>
        <taxon>Dictyostelia</taxon>
        <taxon>Dictyosteliales</taxon>
        <taxon>Dictyosteliaceae</taxon>
        <taxon>Dictyostelium</taxon>
    </lineage>
</organism>
<reference evidence="6 7" key="1">
    <citation type="submission" date="2023-11" db="EMBL/GenBank/DDBJ databases">
        <title>Dfirmibasis_genome.</title>
        <authorList>
            <person name="Edelbroek B."/>
            <person name="Kjellin J."/>
            <person name="Jerlstrom-Hultqvist J."/>
            <person name="Soderbom F."/>
        </authorList>
    </citation>
    <scope>NUCLEOTIDE SEQUENCE [LARGE SCALE GENOMIC DNA]</scope>
    <source>
        <strain evidence="6 7">TNS-C-14</strain>
    </source>
</reference>
<dbReference type="Pfam" id="PF05726">
    <property type="entry name" value="Pirin_C"/>
    <property type="match status" value="1"/>
</dbReference>
<evidence type="ECO:0000256" key="3">
    <source>
        <dbReference type="RuleBase" id="RU003457"/>
    </source>
</evidence>
<feature type="binding site" evidence="2">
    <location>
        <position position="105"/>
    </location>
    <ligand>
        <name>Fe cation</name>
        <dbReference type="ChEBI" id="CHEBI:24875"/>
    </ligand>
</feature>
<comment type="similarity">
    <text evidence="1 3">Belongs to the pirin family.</text>
</comment>
<keyword evidence="2" id="KW-0408">Iron</keyword>
<dbReference type="CDD" id="cd02909">
    <property type="entry name" value="cupin_pirin_N"/>
    <property type="match status" value="1"/>
</dbReference>
<protein>
    <recommendedName>
        <fullName evidence="8">Pirin family protein</fullName>
    </recommendedName>
</protein>
<dbReference type="PIRSF" id="PIRSF006232">
    <property type="entry name" value="Pirin"/>
    <property type="match status" value="1"/>
</dbReference>
<feature type="binding site" evidence="2">
    <location>
        <position position="103"/>
    </location>
    <ligand>
        <name>Fe cation</name>
        <dbReference type="ChEBI" id="CHEBI:24875"/>
    </ligand>
</feature>
<evidence type="ECO:0000256" key="2">
    <source>
        <dbReference type="PIRSR" id="PIRSR006232-1"/>
    </source>
</evidence>
<dbReference type="PANTHER" id="PTHR13903">
    <property type="entry name" value="PIRIN-RELATED"/>
    <property type="match status" value="1"/>
</dbReference>
<evidence type="ECO:0000259" key="4">
    <source>
        <dbReference type="Pfam" id="PF02678"/>
    </source>
</evidence>
<dbReference type="Pfam" id="PF02678">
    <property type="entry name" value="Pirin"/>
    <property type="match status" value="1"/>
</dbReference>
<dbReference type="InterPro" id="IPR003829">
    <property type="entry name" value="Pirin_N_dom"/>
</dbReference>
<dbReference type="InterPro" id="IPR014710">
    <property type="entry name" value="RmlC-like_jellyroll"/>
</dbReference>
<dbReference type="CDD" id="cd02247">
    <property type="entry name" value="cupin_pirin_C"/>
    <property type="match status" value="1"/>
</dbReference>
<dbReference type="Gene3D" id="2.60.120.10">
    <property type="entry name" value="Jelly Rolls"/>
    <property type="match status" value="2"/>
</dbReference>
<comment type="caution">
    <text evidence="6">The sequence shown here is derived from an EMBL/GenBank/DDBJ whole genome shotgun (WGS) entry which is preliminary data.</text>
</comment>